<comment type="caution">
    <text evidence="1">The sequence shown here is derived from an EMBL/GenBank/DDBJ whole genome shotgun (WGS) entry which is preliminary data.</text>
</comment>
<dbReference type="AlphaFoldDB" id="A0A0V0WXJ9"/>
<accession>A0A0V0WXJ9</accession>
<organism evidence="1 2">
    <name type="scientific">Trichinella pseudospiralis</name>
    <name type="common">Parasitic roundworm</name>
    <dbReference type="NCBI Taxonomy" id="6337"/>
    <lineage>
        <taxon>Eukaryota</taxon>
        <taxon>Metazoa</taxon>
        <taxon>Ecdysozoa</taxon>
        <taxon>Nematoda</taxon>
        <taxon>Enoplea</taxon>
        <taxon>Dorylaimia</taxon>
        <taxon>Trichinellida</taxon>
        <taxon>Trichinellidae</taxon>
        <taxon>Trichinella</taxon>
    </lineage>
</organism>
<gene>
    <name evidence="1" type="ORF">T4E_6822</name>
</gene>
<dbReference type="EMBL" id="JYDU01000826">
    <property type="protein sequence ID" value="KRX80051.1"/>
    <property type="molecule type" value="Genomic_DNA"/>
</dbReference>
<name>A0A0V0WXJ9_TRIPS</name>
<dbReference type="Proteomes" id="UP000054815">
    <property type="component" value="Unassembled WGS sequence"/>
</dbReference>
<protein>
    <submittedName>
        <fullName evidence="1">Uncharacterized protein</fullName>
    </submittedName>
</protein>
<reference evidence="1 2" key="1">
    <citation type="submission" date="2015-01" db="EMBL/GenBank/DDBJ databases">
        <title>Evolution of Trichinella species and genotypes.</title>
        <authorList>
            <person name="Korhonen P.K."/>
            <person name="Edoardo P."/>
            <person name="Giuseppe L.R."/>
            <person name="Gasser R.B."/>
        </authorList>
    </citation>
    <scope>NUCLEOTIDE SEQUENCE [LARGE SCALE GENOMIC DNA]</scope>
    <source>
        <strain evidence="1">ISS141</strain>
    </source>
</reference>
<evidence type="ECO:0000313" key="2">
    <source>
        <dbReference type="Proteomes" id="UP000054815"/>
    </source>
</evidence>
<evidence type="ECO:0000313" key="1">
    <source>
        <dbReference type="EMBL" id="KRX80051.1"/>
    </source>
</evidence>
<sequence length="68" mass="7395">MRGSKGPFLCFLLIPSHFGKISHQGDCGGANIRSGTFCLSHHIFGREIAVVLISAPILSAYPMTFWDS</sequence>
<proteinExistence type="predicted"/>